<feature type="transmembrane region" description="Helical" evidence="1">
    <location>
        <begin position="240"/>
        <end position="273"/>
    </location>
</feature>
<name>A0A2N3WAG5_9PSEU</name>
<comment type="caution">
    <text evidence="3">The sequence shown here is derived from an EMBL/GenBank/DDBJ whole genome shotgun (WGS) entry which is preliminary data.</text>
</comment>
<evidence type="ECO:0000313" key="4">
    <source>
        <dbReference type="Proteomes" id="UP000233750"/>
    </source>
</evidence>
<dbReference type="EMBL" id="PJMY01000003">
    <property type="protein sequence ID" value="PKV90866.1"/>
    <property type="molecule type" value="Genomic_DNA"/>
</dbReference>
<feature type="transmembrane region" description="Helical" evidence="1">
    <location>
        <begin position="104"/>
        <end position="124"/>
    </location>
</feature>
<evidence type="ECO:0000256" key="1">
    <source>
        <dbReference type="SAM" id="Phobius"/>
    </source>
</evidence>
<dbReference type="PROSITE" id="PS00104">
    <property type="entry name" value="EPSP_SYNTHASE_1"/>
    <property type="match status" value="1"/>
</dbReference>
<dbReference type="Proteomes" id="UP000550260">
    <property type="component" value="Unassembled WGS sequence"/>
</dbReference>
<reference evidence="3 4" key="1">
    <citation type="submission" date="2017-12" db="EMBL/GenBank/DDBJ databases">
        <title>Sequencing the genomes of 1000 Actinobacteria strains.</title>
        <authorList>
            <person name="Klenk H.-P."/>
        </authorList>
    </citation>
    <scope>NUCLEOTIDE SEQUENCE [LARGE SCALE GENOMIC DNA]</scope>
    <source>
        <strain evidence="3 4">DSM 45165</strain>
    </source>
</reference>
<dbReference type="InterPro" id="IPR023193">
    <property type="entry name" value="EPSP_synthase_CS"/>
</dbReference>
<dbReference type="AlphaFoldDB" id="A0A2N3WAG5"/>
<accession>A0A2N3WAG5</accession>
<feature type="transmembrane region" description="Helical" evidence="1">
    <location>
        <begin position="208"/>
        <end position="228"/>
    </location>
</feature>
<evidence type="ECO:0000313" key="2">
    <source>
        <dbReference type="EMBL" id="MBB2503600.1"/>
    </source>
</evidence>
<keyword evidence="1" id="KW-0812">Transmembrane</keyword>
<dbReference type="RefSeq" id="WP_101435009.1">
    <property type="nucleotide sequence ID" value="NZ_JACJHR010000056.1"/>
</dbReference>
<keyword evidence="4" id="KW-1185">Reference proteome</keyword>
<gene>
    <name evidence="3" type="ORF">ATK30_1618</name>
    <name evidence="2" type="ORF">H5411_31225</name>
</gene>
<keyword evidence="1" id="KW-0472">Membrane</keyword>
<reference evidence="2 5" key="2">
    <citation type="submission" date="2020-08" db="EMBL/GenBank/DDBJ databases">
        <title>Amycolatopsis echigonensis JCM 21831.</title>
        <authorList>
            <person name="Tedsree N."/>
            <person name="Kuncharoen N."/>
            <person name="Likhitwitayawuid K."/>
            <person name="Tanasupawat S."/>
        </authorList>
    </citation>
    <scope>NUCLEOTIDE SEQUENCE [LARGE SCALE GENOMIC DNA]</scope>
    <source>
        <strain evidence="2 5">JCM 21831</strain>
    </source>
</reference>
<dbReference type="OrthoDB" id="3629498at2"/>
<dbReference type="Proteomes" id="UP000233750">
    <property type="component" value="Unassembled WGS sequence"/>
</dbReference>
<protein>
    <submittedName>
        <fullName evidence="2">Sulfatase</fullName>
    </submittedName>
</protein>
<feature type="transmembrane region" description="Helical" evidence="1">
    <location>
        <begin position="79"/>
        <end position="98"/>
    </location>
</feature>
<dbReference type="EMBL" id="JACJHR010000056">
    <property type="protein sequence ID" value="MBB2503600.1"/>
    <property type="molecule type" value="Genomic_DNA"/>
</dbReference>
<keyword evidence="1" id="KW-1133">Transmembrane helix</keyword>
<evidence type="ECO:0000313" key="3">
    <source>
        <dbReference type="EMBL" id="PKV90866.1"/>
    </source>
</evidence>
<proteinExistence type="predicted"/>
<organism evidence="3 4">
    <name type="scientific">Amycolatopsis echigonensis</name>
    <dbReference type="NCBI Taxonomy" id="2576905"/>
    <lineage>
        <taxon>Bacteria</taxon>
        <taxon>Bacillati</taxon>
        <taxon>Actinomycetota</taxon>
        <taxon>Actinomycetes</taxon>
        <taxon>Pseudonocardiales</taxon>
        <taxon>Pseudonocardiaceae</taxon>
        <taxon>Amycolatopsis</taxon>
    </lineage>
</organism>
<sequence>MRLAGALLVTLAAGAAGAGYWVLAGVVLAALVAVGGSRLPALGDDPAGRIVGGLSRLAQVVVLAQAFGAYVFPLRPGYAAAALVVFVAAAALAGLQLPDLLVKWVIGLLLAAAAVLVAMCLVIAPVSQAGGIGTPNAAGIVVAALFLLPFLVPEPGERSTGRALVLSLVALAVTAVTLLQLGPIRLGLSGTAMRDLLSAADAGQLQPLLTVIAVLATLPAAFTTFVGARQRFAPSGGAPVAVGALLAVVAAAFAPLPAVLLAAGLGAVAELLLRMRVRRYRGVHD</sequence>
<feature type="transmembrane region" description="Helical" evidence="1">
    <location>
        <begin position="136"/>
        <end position="152"/>
    </location>
</feature>
<accession>A0A8E1W4N2</accession>
<feature type="transmembrane region" description="Helical" evidence="1">
    <location>
        <begin position="164"/>
        <end position="188"/>
    </location>
</feature>
<evidence type="ECO:0000313" key="5">
    <source>
        <dbReference type="Proteomes" id="UP000550260"/>
    </source>
</evidence>